<dbReference type="PANTHER" id="PTHR33463:SF187">
    <property type="entry name" value="AND NB-ARC DOMAIN DISEASE RESISTANCE PROTEIN, PUTATIVE-RELATED"/>
    <property type="match status" value="1"/>
</dbReference>
<dbReference type="Gene3D" id="3.40.50.300">
    <property type="entry name" value="P-loop containing nucleotide triphosphate hydrolases"/>
    <property type="match status" value="1"/>
</dbReference>
<evidence type="ECO:0000313" key="5">
    <source>
        <dbReference type="Proteomes" id="UP001054252"/>
    </source>
</evidence>
<comment type="caution">
    <text evidence="4">The sequence shown here is derived from an EMBL/GenBank/DDBJ whole genome shotgun (WGS) entry which is preliminary data.</text>
</comment>
<keyword evidence="2" id="KW-0175">Coiled coil</keyword>
<dbReference type="GO" id="GO:0006952">
    <property type="term" value="P:defense response"/>
    <property type="evidence" value="ECO:0007669"/>
    <property type="project" value="UniProtKB-KW"/>
</dbReference>
<dbReference type="AlphaFoldDB" id="A0AAV5M6V3"/>
<dbReference type="SUPFAM" id="SSF52540">
    <property type="entry name" value="P-loop containing nucleoside triphosphate hydrolases"/>
    <property type="match status" value="1"/>
</dbReference>
<feature type="domain" description="NB-ARC" evidence="3">
    <location>
        <begin position="147"/>
        <end position="277"/>
    </location>
</feature>
<dbReference type="InterPro" id="IPR027417">
    <property type="entry name" value="P-loop_NTPase"/>
</dbReference>
<organism evidence="4 5">
    <name type="scientific">Rubroshorea leprosula</name>
    <dbReference type="NCBI Taxonomy" id="152421"/>
    <lineage>
        <taxon>Eukaryota</taxon>
        <taxon>Viridiplantae</taxon>
        <taxon>Streptophyta</taxon>
        <taxon>Embryophyta</taxon>
        <taxon>Tracheophyta</taxon>
        <taxon>Spermatophyta</taxon>
        <taxon>Magnoliopsida</taxon>
        <taxon>eudicotyledons</taxon>
        <taxon>Gunneridae</taxon>
        <taxon>Pentapetalae</taxon>
        <taxon>rosids</taxon>
        <taxon>malvids</taxon>
        <taxon>Malvales</taxon>
        <taxon>Dipterocarpaceae</taxon>
        <taxon>Rubroshorea</taxon>
    </lineage>
</organism>
<evidence type="ECO:0000313" key="4">
    <source>
        <dbReference type="EMBL" id="GKV45561.1"/>
    </source>
</evidence>
<gene>
    <name evidence="4" type="ORF">SLEP1_g52630</name>
</gene>
<evidence type="ECO:0000256" key="1">
    <source>
        <dbReference type="ARBA" id="ARBA00022821"/>
    </source>
</evidence>
<dbReference type="GO" id="GO:0043531">
    <property type="term" value="F:ADP binding"/>
    <property type="evidence" value="ECO:0007669"/>
    <property type="project" value="InterPro"/>
</dbReference>
<feature type="coiled-coil region" evidence="2">
    <location>
        <begin position="61"/>
        <end position="88"/>
    </location>
</feature>
<dbReference type="InterPro" id="IPR050905">
    <property type="entry name" value="Plant_NBS-LRR"/>
</dbReference>
<dbReference type="PRINTS" id="PR00364">
    <property type="entry name" value="DISEASERSIST"/>
</dbReference>
<keyword evidence="5" id="KW-1185">Reference proteome</keyword>
<dbReference type="InterPro" id="IPR002182">
    <property type="entry name" value="NB-ARC"/>
</dbReference>
<dbReference type="PANTHER" id="PTHR33463">
    <property type="entry name" value="NB-ARC DOMAIN-CONTAINING PROTEIN-RELATED"/>
    <property type="match status" value="1"/>
</dbReference>
<evidence type="ECO:0000256" key="2">
    <source>
        <dbReference type="SAM" id="Coils"/>
    </source>
</evidence>
<dbReference type="FunFam" id="3.40.50.300:FF:001091">
    <property type="entry name" value="Probable disease resistance protein At1g61300"/>
    <property type="match status" value="1"/>
</dbReference>
<proteinExistence type="predicted"/>
<sequence length="292" mass="33555">MADIASLILEIIKCIATPTCRCVDYHRKFKQDVEDLRKKLGILNAIKNDVETQLQAEVSLKRQCKKEVEEWLQDVRNINSEIEDVERRVHNASYLSRARIGKLVREKIKAMDAILERGSFPQGLVVDKPQTALPLPVDNLEGEIAVKKKIWEYLTSNEVPMIGVCGIGGVGKTTIMKHIHNELLLRESTFDKVIWVTVSHPFNVVKVQNEIAKGMNESLPENEDEQRRASTLMQMIGRVKYVLILDDVWQRFTLNDVGIPSPTKENGCKIVITSRKIRWEGTFYKIKNWEKF</sequence>
<name>A0AAV5M6V3_9ROSI</name>
<keyword evidence="1" id="KW-0611">Plant defense</keyword>
<dbReference type="EMBL" id="BPVZ01000195">
    <property type="protein sequence ID" value="GKV45561.1"/>
    <property type="molecule type" value="Genomic_DNA"/>
</dbReference>
<accession>A0AAV5M6V3</accession>
<dbReference type="Proteomes" id="UP001054252">
    <property type="component" value="Unassembled WGS sequence"/>
</dbReference>
<reference evidence="4 5" key="1">
    <citation type="journal article" date="2021" name="Commun. Biol.">
        <title>The genome of Shorea leprosula (Dipterocarpaceae) highlights the ecological relevance of drought in aseasonal tropical rainforests.</title>
        <authorList>
            <person name="Ng K.K.S."/>
            <person name="Kobayashi M.J."/>
            <person name="Fawcett J.A."/>
            <person name="Hatakeyama M."/>
            <person name="Paape T."/>
            <person name="Ng C.H."/>
            <person name="Ang C.C."/>
            <person name="Tnah L.H."/>
            <person name="Lee C.T."/>
            <person name="Nishiyama T."/>
            <person name="Sese J."/>
            <person name="O'Brien M.J."/>
            <person name="Copetti D."/>
            <person name="Mohd Noor M.I."/>
            <person name="Ong R.C."/>
            <person name="Putra M."/>
            <person name="Sireger I.Z."/>
            <person name="Indrioko S."/>
            <person name="Kosugi Y."/>
            <person name="Izuno A."/>
            <person name="Isagi Y."/>
            <person name="Lee S.L."/>
            <person name="Shimizu K.K."/>
        </authorList>
    </citation>
    <scope>NUCLEOTIDE SEQUENCE [LARGE SCALE GENOMIC DNA]</scope>
    <source>
        <strain evidence="4">214</strain>
    </source>
</reference>
<dbReference type="Pfam" id="PF00931">
    <property type="entry name" value="NB-ARC"/>
    <property type="match status" value="1"/>
</dbReference>
<protein>
    <recommendedName>
        <fullName evidence="3">NB-ARC domain-containing protein</fullName>
    </recommendedName>
</protein>
<evidence type="ECO:0000259" key="3">
    <source>
        <dbReference type="Pfam" id="PF00931"/>
    </source>
</evidence>